<keyword evidence="1" id="KW-0472">Membrane</keyword>
<feature type="domain" description="Protein FecR C-terminal" evidence="3">
    <location>
        <begin position="328"/>
        <end position="382"/>
    </location>
</feature>
<protein>
    <submittedName>
        <fullName evidence="4">FecR domain-containing protein</fullName>
    </submittedName>
</protein>
<dbReference type="Pfam" id="PF16344">
    <property type="entry name" value="FecR_C"/>
    <property type="match status" value="1"/>
</dbReference>
<dbReference type="PANTHER" id="PTHR30273">
    <property type="entry name" value="PERIPLASMIC SIGNAL SENSOR AND SIGMA FACTOR ACTIVATOR FECR-RELATED"/>
    <property type="match status" value="1"/>
</dbReference>
<evidence type="ECO:0000259" key="2">
    <source>
        <dbReference type="Pfam" id="PF04773"/>
    </source>
</evidence>
<dbReference type="Pfam" id="PF04773">
    <property type="entry name" value="FecR"/>
    <property type="match status" value="1"/>
</dbReference>
<organism evidence="4 5">
    <name type="scientific">Mediterranea massiliensis</name>
    <dbReference type="NCBI Taxonomy" id="1841865"/>
    <lineage>
        <taxon>Bacteria</taxon>
        <taxon>Pseudomonadati</taxon>
        <taxon>Bacteroidota</taxon>
        <taxon>Bacteroidia</taxon>
        <taxon>Bacteroidales</taxon>
        <taxon>Bacteroidaceae</taxon>
        <taxon>Mediterranea</taxon>
    </lineage>
</organism>
<dbReference type="EMBL" id="JACLYZ010000002">
    <property type="protein sequence ID" value="MBM6733867.1"/>
    <property type="molecule type" value="Genomic_DNA"/>
</dbReference>
<dbReference type="InterPro" id="IPR032508">
    <property type="entry name" value="FecR_C"/>
</dbReference>
<sequence length="397" mass="44830">MNDDKKKYNNTYEKLAAFLGESKRSDEEEPFSSDEEARKLLYLWNECHPAGADAEKVWEKTLQRIGQAEQPQTGRRRRLVPVWGWAAAASVILLIGAALFWRTNTETGMDERTRMEQMMLAHADTGGVEEVTLVVSDEKKIELANNSKVAYDASGQVSVNSTRLSEAVAQQQESQEAVARESETVEYNQLIVPKGRRSMVVLADNSKMWVNSGSKVIYPRTFTGERREIFVEGEVYLQVTHDETRPFVVNTSALDVEVLGTSFNVSAYRGDAHASVVLVEGAVDVKDRADRHVRMQPNERVQLDDAGDLQKETVHALDYIHWVDGVWVLNGKPLKEVLDYLSEYYGKRIVCNPAVADELFYGKLFLNEELDKVLESIRRTLPEELQVSQETLGIAVE</sequence>
<keyword evidence="5" id="KW-1185">Reference proteome</keyword>
<evidence type="ECO:0000313" key="4">
    <source>
        <dbReference type="EMBL" id="MBM6733867.1"/>
    </source>
</evidence>
<reference evidence="4 5" key="1">
    <citation type="journal article" date="2021" name="Sci. Rep.">
        <title>The distribution of antibiotic resistance genes in chicken gut microbiota commensals.</title>
        <authorList>
            <person name="Juricova H."/>
            <person name="Matiasovicova J."/>
            <person name="Kubasova T."/>
            <person name="Cejkova D."/>
            <person name="Rychlik I."/>
        </authorList>
    </citation>
    <scope>NUCLEOTIDE SEQUENCE [LARGE SCALE GENOMIC DNA]</scope>
    <source>
        <strain evidence="4 5">An772</strain>
    </source>
</reference>
<proteinExistence type="predicted"/>
<feature type="domain" description="FecR protein" evidence="2">
    <location>
        <begin position="192"/>
        <end position="283"/>
    </location>
</feature>
<comment type="caution">
    <text evidence="4">The sequence shown here is derived from an EMBL/GenBank/DDBJ whole genome shotgun (WGS) entry which is preliminary data.</text>
</comment>
<dbReference type="InterPro" id="IPR012373">
    <property type="entry name" value="Ferrdict_sens_TM"/>
</dbReference>
<keyword evidence="1" id="KW-0812">Transmembrane</keyword>
<dbReference type="InterPro" id="IPR006860">
    <property type="entry name" value="FecR"/>
</dbReference>
<accession>A0ABS2DWL4</accession>
<evidence type="ECO:0000313" key="5">
    <source>
        <dbReference type="Proteomes" id="UP000766986"/>
    </source>
</evidence>
<evidence type="ECO:0000256" key="1">
    <source>
        <dbReference type="SAM" id="Phobius"/>
    </source>
</evidence>
<dbReference type="PANTHER" id="PTHR30273:SF2">
    <property type="entry name" value="PROTEIN FECR"/>
    <property type="match status" value="1"/>
</dbReference>
<dbReference type="Gene3D" id="3.55.50.30">
    <property type="match status" value="1"/>
</dbReference>
<name>A0ABS2DWL4_9BACT</name>
<dbReference type="Proteomes" id="UP000766986">
    <property type="component" value="Unassembled WGS sequence"/>
</dbReference>
<dbReference type="Gene3D" id="2.60.120.1440">
    <property type="match status" value="1"/>
</dbReference>
<evidence type="ECO:0000259" key="3">
    <source>
        <dbReference type="Pfam" id="PF16344"/>
    </source>
</evidence>
<keyword evidence="1" id="KW-1133">Transmembrane helix</keyword>
<dbReference type="RefSeq" id="WP_205094397.1">
    <property type="nucleotide sequence ID" value="NZ_CAUDDV010000016.1"/>
</dbReference>
<gene>
    <name evidence="4" type="ORF">H7U35_01315</name>
</gene>
<feature type="transmembrane region" description="Helical" evidence="1">
    <location>
        <begin position="82"/>
        <end position="101"/>
    </location>
</feature>